<feature type="compositionally biased region" description="Low complexity" evidence="1">
    <location>
        <begin position="80"/>
        <end position="93"/>
    </location>
</feature>
<name>A0A6G3X2U9_9ACTN</name>
<accession>A0A6G3X2U9</accession>
<feature type="region of interest" description="Disordered" evidence="1">
    <location>
        <begin position="67"/>
        <end position="93"/>
    </location>
</feature>
<proteinExistence type="predicted"/>
<dbReference type="AlphaFoldDB" id="A0A6G3X2U9"/>
<protein>
    <submittedName>
        <fullName evidence="2">Uncharacterized protein</fullName>
    </submittedName>
</protein>
<reference evidence="2" key="1">
    <citation type="submission" date="2020-01" db="EMBL/GenBank/DDBJ databases">
        <title>Insect and environment-associated Actinomycetes.</title>
        <authorList>
            <person name="Currrie C."/>
            <person name="Chevrette M."/>
            <person name="Carlson C."/>
            <person name="Stubbendieck R."/>
            <person name="Wendt-Pienkowski E."/>
        </authorList>
    </citation>
    <scope>NUCLEOTIDE SEQUENCE</scope>
    <source>
        <strain evidence="2">SID7499</strain>
    </source>
</reference>
<organism evidence="2">
    <name type="scientific">Streptomyces sp. SID7499</name>
    <dbReference type="NCBI Taxonomy" id="2706086"/>
    <lineage>
        <taxon>Bacteria</taxon>
        <taxon>Bacillati</taxon>
        <taxon>Actinomycetota</taxon>
        <taxon>Actinomycetes</taxon>
        <taxon>Kitasatosporales</taxon>
        <taxon>Streptomycetaceae</taxon>
        <taxon>Streptomyces</taxon>
    </lineage>
</organism>
<evidence type="ECO:0000256" key="1">
    <source>
        <dbReference type="SAM" id="MobiDB-lite"/>
    </source>
</evidence>
<comment type="caution">
    <text evidence="2">The sequence shown here is derived from an EMBL/GenBank/DDBJ whole genome shotgun (WGS) entry which is preliminary data.</text>
</comment>
<evidence type="ECO:0000313" key="2">
    <source>
        <dbReference type="EMBL" id="NEE11992.1"/>
    </source>
</evidence>
<dbReference type="EMBL" id="JAAGMN010003906">
    <property type="protein sequence ID" value="NEE11992.1"/>
    <property type="molecule type" value="Genomic_DNA"/>
</dbReference>
<sequence>MRITYTELPRDEVLAALGPHWPPRPGATVALIGEIVAVTHGAVAVHSTGDRPGTTWWAVDGLIVPQDAGPPPPLPGCRTAAVPEPAVDAPPLT</sequence>
<gene>
    <name evidence="2" type="ORF">G3M58_36740</name>
</gene>